<gene>
    <name evidence="1" type="ORF">NC653_018296</name>
</gene>
<dbReference type="AlphaFoldDB" id="A0AAD6QG82"/>
<dbReference type="EMBL" id="JAQIZT010000007">
    <property type="protein sequence ID" value="KAJ6989754.1"/>
    <property type="molecule type" value="Genomic_DNA"/>
</dbReference>
<sequence>MVNRGGSMSRAGGCCNESGSHVRAVQMLRNPWRREAHELPVLKRTPFLWAVSIMQRHFDLPAKNARRRHGMPGLRDLRRRA</sequence>
<evidence type="ECO:0000313" key="2">
    <source>
        <dbReference type="Proteomes" id="UP001164929"/>
    </source>
</evidence>
<accession>A0AAD6QG82</accession>
<name>A0AAD6QG82_9ROSI</name>
<protein>
    <submittedName>
        <fullName evidence="1">Uncharacterized protein</fullName>
    </submittedName>
</protein>
<proteinExistence type="predicted"/>
<evidence type="ECO:0000313" key="1">
    <source>
        <dbReference type="EMBL" id="KAJ6989754.1"/>
    </source>
</evidence>
<dbReference type="Proteomes" id="UP001164929">
    <property type="component" value="Chromosome 7"/>
</dbReference>
<organism evidence="1 2">
    <name type="scientific">Populus alba x Populus x berolinensis</name>
    <dbReference type="NCBI Taxonomy" id="444605"/>
    <lineage>
        <taxon>Eukaryota</taxon>
        <taxon>Viridiplantae</taxon>
        <taxon>Streptophyta</taxon>
        <taxon>Embryophyta</taxon>
        <taxon>Tracheophyta</taxon>
        <taxon>Spermatophyta</taxon>
        <taxon>Magnoliopsida</taxon>
        <taxon>eudicotyledons</taxon>
        <taxon>Gunneridae</taxon>
        <taxon>Pentapetalae</taxon>
        <taxon>rosids</taxon>
        <taxon>fabids</taxon>
        <taxon>Malpighiales</taxon>
        <taxon>Salicaceae</taxon>
        <taxon>Saliceae</taxon>
        <taxon>Populus</taxon>
    </lineage>
</organism>
<keyword evidence="2" id="KW-1185">Reference proteome</keyword>
<reference evidence="1" key="1">
    <citation type="journal article" date="2023" name="Mol. Ecol. Resour.">
        <title>Chromosome-level genome assembly of a triploid poplar Populus alba 'Berolinensis'.</title>
        <authorList>
            <person name="Chen S."/>
            <person name="Yu Y."/>
            <person name="Wang X."/>
            <person name="Wang S."/>
            <person name="Zhang T."/>
            <person name="Zhou Y."/>
            <person name="He R."/>
            <person name="Meng N."/>
            <person name="Wang Y."/>
            <person name="Liu W."/>
            <person name="Liu Z."/>
            <person name="Liu J."/>
            <person name="Guo Q."/>
            <person name="Huang H."/>
            <person name="Sederoff R.R."/>
            <person name="Wang G."/>
            <person name="Qu G."/>
            <person name="Chen S."/>
        </authorList>
    </citation>
    <scope>NUCLEOTIDE SEQUENCE</scope>
    <source>
        <strain evidence="1">SC-2020</strain>
    </source>
</reference>
<comment type="caution">
    <text evidence="1">The sequence shown here is derived from an EMBL/GenBank/DDBJ whole genome shotgun (WGS) entry which is preliminary data.</text>
</comment>